<dbReference type="AlphaFoldDB" id="A0A2M8KJD0"/>
<comment type="caution">
    <text evidence="2">The sequence shown here is derived from an EMBL/GenBank/DDBJ whole genome shotgun (WGS) entry which is preliminary data.</text>
</comment>
<feature type="domain" description="RNHCP" evidence="1">
    <location>
        <begin position="10"/>
        <end position="92"/>
    </location>
</feature>
<protein>
    <recommendedName>
        <fullName evidence="1">RNHCP domain-containing protein</fullName>
    </recommendedName>
</protein>
<name>A0A2M8KJD0_9BACT</name>
<proteinExistence type="predicted"/>
<accession>A0A2M8KJD0</accession>
<evidence type="ECO:0000313" key="3">
    <source>
        <dbReference type="Proteomes" id="UP000231086"/>
    </source>
</evidence>
<evidence type="ECO:0000313" key="2">
    <source>
        <dbReference type="EMBL" id="PJE60015.1"/>
    </source>
</evidence>
<evidence type="ECO:0000259" key="1">
    <source>
        <dbReference type="Pfam" id="PF12647"/>
    </source>
</evidence>
<dbReference type="Proteomes" id="UP000231086">
    <property type="component" value="Unassembled WGS sequence"/>
</dbReference>
<dbReference type="Pfam" id="PF12647">
    <property type="entry name" value="RNHCP"/>
    <property type="match status" value="1"/>
</dbReference>
<dbReference type="InterPro" id="IPR024439">
    <property type="entry name" value="RNHCP"/>
</dbReference>
<organism evidence="2 3">
    <name type="scientific">Candidatus Portnoybacteria bacterium CG10_big_fil_rev_8_21_14_0_10_44_7</name>
    <dbReference type="NCBI Taxonomy" id="1974816"/>
    <lineage>
        <taxon>Bacteria</taxon>
        <taxon>Candidatus Portnoyibacteriota</taxon>
    </lineage>
</organism>
<reference evidence="3" key="1">
    <citation type="submission" date="2017-09" db="EMBL/GenBank/DDBJ databases">
        <title>Depth-based differentiation of microbial function through sediment-hosted aquifers and enrichment of novel symbionts in the deep terrestrial subsurface.</title>
        <authorList>
            <person name="Probst A.J."/>
            <person name="Ladd B."/>
            <person name="Jarett J.K."/>
            <person name="Geller-Mcgrath D.E."/>
            <person name="Sieber C.M.K."/>
            <person name="Emerson J.B."/>
            <person name="Anantharaman K."/>
            <person name="Thomas B.C."/>
            <person name="Malmstrom R."/>
            <person name="Stieglmeier M."/>
            <person name="Klingl A."/>
            <person name="Woyke T."/>
            <person name="Ryan C.M."/>
            <person name="Banfield J.F."/>
        </authorList>
    </citation>
    <scope>NUCLEOTIDE SEQUENCE [LARGE SCALE GENOMIC DNA]</scope>
</reference>
<gene>
    <name evidence="2" type="ORF">COU85_00540</name>
</gene>
<sequence length="100" mass="11181">MVKKFQRQIEDFQCAVCGQQVTGNGYTNHCSNCLWSKHVDQNPGDRQSGCGGLMEPVALENRAAVFYLIHRCQKCGCQKANQAQRGDNFEKLVELSQKTG</sequence>
<dbReference type="EMBL" id="PFEA01000012">
    <property type="protein sequence ID" value="PJE60015.1"/>
    <property type="molecule type" value="Genomic_DNA"/>
</dbReference>